<organism evidence="7 8">
    <name type="scientific">SAR86 cluster bacterium</name>
    <dbReference type="NCBI Taxonomy" id="2030880"/>
    <lineage>
        <taxon>Bacteria</taxon>
        <taxon>Pseudomonadati</taxon>
        <taxon>Pseudomonadota</taxon>
        <taxon>Gammaproteobacteria</taxon>
        <taxon>SAR86 cluster</taxon>
    </lineage>
</organism>
<keyword evidence="4" id="KW-0564">Palmitate</keyword>
<feature type="domain" description="Outer membrane protein assembly factor BamE" evidence="6">
    <location>
        <begin position="30"/>
        <end position="97"/>
    </location>
</feature>
<comment type="function">
    <text evidence="4">Part of the outer membrane protein assembly complex, which is involved in assembly and insertion of beta-barrel proteins into the outer membrane.</text>
</comment>
<dbReference type="Proteomes" id="UP000252147">
    <property type="component" value="Unassembled WGS sequence"/>
</dbReference>
<protein>
    <recommendedName>
        <fullName evidence="4">Outer membrane protein assembly factor BamE</fullName>
    </recommendedName>
</protein>
<reference evidence="7 8" key="1">
    <citation type="journal article" date="2018" name="Microbiome">
        <title>Fine metagenomic profile of the Mediterranean stratified and mixed water columns revealed by assembly and recruitment.</title>
        <authorList>
            <person name="Haro-Moreno J.M."/>
            <person name="Lopez-Perez M."/>
            <person name="De La Torre J.R."/>
            <person name="Picazo A."/>
            <person name="Camacho A."/>
            <person name="Rodriguez-Valera F."/>
        </authorList>
    </citation>
    <scope>NUCLEOTIDE SEQUENCE [LARGE SCALE GENOMIC DNA]</scope>
    <source>
        <strain evidence="7">MED-G83</strain>
    </source>
</reference>
<evidence type="ECO:0000256" key="1">
    <source>
        <dbReference type="ARBA" id="ARBA00022729"/>
    </source>
</evidence>
<accession>A0A368BM09</accession>
<evidence type="ECO:0000313" key="8">
    <source>
        <dbReference type="Proteomes" id="UP000252147"/>
    </source>
</evidence>
<gene>
    <name evidence="4" type="primary">bamE</name>
    <name evidence="7" type="ORF">DBW97_03810</name>
</gene>
<comment type="caution">
    <text evidence="7">The sequence shown here is derived from an EMBL/GenBank/DDBJ whole genome shotgun (WGS) entry which is preliminary data.</text>
</comment>
<evidence type="ECO:0000313" key="7">
    <source>
        <dbReference type="EMBL" id="RCL37924.1"/>
    </source>
</evidence>
<dbReference type="PANTHER" id="PTHR37482:SF1">
    <property type="entry name" value="OUTER MEMBRANE PROTEIN ASSEMBLY FACTOR BAME"/>
    <property type="match status" value="1"/>
</dbReference>
<dbReference type="InterPro" id="IPR037873">
    <property type="entry name" value="BamE-like"/>
</dbReference>
<dbReference type="HAMAP" id="MF_00925">
    <property type="entry name" value="OM_assembly_BamE"/>
    <property type="match status" value="1"/>
</dbReference>
<evidence type="ECO:0000256" key="5">
    <source>
        <dbReference type="SAM" id="SignalP"/>
    </source>
</evidence>
<dbReference type="InterPro" id="IPR007450">
    <property type="entry name" value="BamE_dom"/>
</dbReference>
<keyword evidence="4" id="KW-0449">Lipoprotein</keyword>
<dbReference type="GO" id="GO:0043165">
    <property type="term" value="P:Gram-negative-bacterium-type cell outer membrane assembly"/>
    <property type="evidence" value="ECO:0007669"/>
    <property type="project" value="UniProtKB-UniRule"/>
</dbReference>
<dbReference type="PANTHER" id="PTHR37482">
    <property type="entry name" value="OUTER MEMBRANE PROTEIN ASSEMBLY FACTOR BAME"/>
    <property type="match status" value="1"/>
</dbReference>
<name>A0A368BM09_9GAMM</name>
<dbReference type="AlphaFoldDB" id="A0A368BM09"/>
<keyword evidence="2 4" id="KW-0472">Membrane</keyword>
<evidence type="ECO:0000256" key="4">
    <source>
        <dbReference type="HAMAP-Rule" id="MF_00925"/>
    </source>
</evidence>
<comment type="similarity">
    <text evidence="4">Belongs to the BamE family.</text>
</comment>
<comment type="subunit">
    <text evidence="4">Part of the Bam complex.</text>
</comment>
<proteinExistence type="inferred from homology"/>
<comment type="subcellular location">
    <subcellularLocation>
        <location evidence="4">Cell outer membrane</location>
        <topology evidence="4">Lipid-anchor</topology>
    </subcellularLocation>
</comment>
<sequence>MKKILILIIITLIIASCASAGLYRVTVTQGTVFNQENIDKLQIGMSKDQVVFILGNPTFENFFEPDVWDYFYQVAKGDEILAENKIKVKFDANGLLEEVIILKLDSEL</sequence>
<evidence type="ECO:0000256" key="2">
    <source>
        <dbReference type="ARBA" id="ARBA00023136"/>
    </source>
</evidence>
<dbReference type="InterPro" id="IPR026592">
    <property type="entry name" value="BamE"/>
</dbReference>
<evidence type="ECO:0000259" key="6">
    <source>
        <dbReference type="Pfam" id="PF04355"/>
    </source>
</evidence>
<dbReference type="Gene3D" id="3.30.1450.10">
    <property type="match status" value="1"/>
</dbReference>
<feature type="chain" id="PRO_5017089678" description="Outer membrane protein assembly factor BamE" evidence="5">
    <location>
        <begin position="21"/>
        <end position="108"/>
    </location>
</feature>
<dbReference type="GO" id="GO:1990063">
    <property type="term" value="C:Bam protein complex"/>
    <property type="evidence" value="ECO:0007669"/>
    <property type="project" value="TreeGrafter"/>
</dbReference>
<evidence type="ECO:0000256" key="3">
    <source>
        <dbReference type="ARBA" id="ARBA00023237"/>
    </source>
</evidence>
<feature type="signal peptide" evidence="5">
    <location>
        <begin position="1"/>
        <end position="20"/>
    </location>
</feature>
<dbReference type="GO" id="GO:0030674">
    <property type="term" value="F:protein-macromolecule adaptor activity"/>
    <property type="evidence" value="ECO:0007669"/>
    <property type="project" value="TreeGrafter"/>
</dbReference>
<dbReference type="GO" id="GO:0051205">
    <property type="term" value="P:protein insertion into membrane"/>
    <property type="evidence" value="ECO:0007669"/>
    <property type="project" value="UniProtKB-UniRule"/>
</dbReference>
<dbReference type="EMBL" id="QOPD01000006">
    <property type="protein sequence ID" value="RCL37924.1"/>
    <property type="molecule type" value="Genomic_DNA"/>
</dbReference>
<dbReference type="PROSITE" id="PS51257">
    <property type="entry name" value="PROKAR_LIPOPROTEIN"/>
    <property type="match status" value="1"/>
</dbReference>
<keyword evidence="1 4" id="KW-0732">Signal</keyword>
<keyword evidence="3 4" id="KW-0998">Cell outer membrane</keyword>
<dbReference type="Pfam" id="PF04355">
    <property type="entry name" value="BamE"/>
    <property type="match status" value="1"/>
</dbReference>